<proteinExistence type="predicted"/>
<keyword evidence="1" id="KW-0472">Membrane</keyword>
<sequence length="173" mass="19503">MRCRNQLVHVIFVPTILWTALVWLTQTGTFGDWSFSYLWPLNAAFVMTTIYSVYYIILDPIAGSLYAPVLFGLCHYANVFAAKDQVFGYSPMIAATGIHVLSWLAQFAGHGFAEGRAPALLDNLLQALVLAPFFVWIEVLFHLGYRPQLRSELQNNVDDAIDAWKKSNSKKTL</sequence>
<dbReference type="EMBL" id="JADGJQ010000005">
    <property type="protein sequence ID" value="KAJ3183909.1"/>
    <property type="molecule type" value="Genomic_DNA"/>
</dbReference>
<keyword evidence="3" id="KW-1185">Reference proteome</keyword>
<keyword evidence="1" id="KW-1133">Transmembrane helix</keyword>
<dbReference type="GO" id="GO:0005783">
    <property type="term" value="C:endoplasmic reticulum"/>
    <property type="evidence" value="ECO:0007669"/>
    <property type="project" value="TreeGrafter"/>
</dbReference>
<feature type="transmembrane region" description="Helical" evidence="1">
    <location>
        <begin position="93"/>
        <end position="112"/>
    </location>
</feature>
<keyword evidence="1" id="KW-0812">Transmembrane</keyword>
<evidence type="ECO:0008006" key="4">
    <source>
        <dbReference type="Google" id="ProtNLM"/>
    </source>
</evidence>
<dbReference type="PANTHER" id="PTHR28026">
    <property type="entry name" value="DUF962 DOMAIN PROTEIN (AFU_ORTHOLOGUE AFUA_8G05310)"/>
    <property type="match status" value="1"/>
</dbReference>
<reference evidence="2" key="1">
    <citation type="submission" date="2020-05" db="EMBL/GenBank/DDBJ databases">
        <title>Phylogenomic resolution of chytrid fungi.</title>
        <authorList>
            <person name="Stajich J.E."/>
            <person name="Amses K."/>
            <person name="Simmons R."/>
            <person name="Seto K."/>
            <person name="Myers J."/>
            <person name="Bonds A."/>
            <person name="Quandt C.A."/>
            <person name="Barry K."/>
            <person name="Liu P."/>
            <person name="Grigoriev I."/>
            <person name="Longcore J.E."/>
            <person name="James T.Y."/>
        </authorList>
    </citation>
    <scope>NUCLEOTIDE SEQUENCE</scope>
    <source>
        <strain evidence="2">JEL0379</strain>
    </source>
</reference>
<dbReference type="InterPro" id="IPR009305">
    <property type="entry name" value="Mpo1-like"/>
</dbReference>
<evidence type="ECO:0000313" key="3">
    <source>
        <dbReference type="Proteomes" id="UP001212152"/>
    </source>
</evidence>
<dbReference type="AlphaFoldDB" id="A0AAD5XTA1"/>
<accession>A0AAD5XTA1</accession>
<evidence type="ECO:0000256" key="1">
    <source>
        <dbReference type="SAM" id="Phobius"/>
    </source>
</evidence>
<protein>
    <recommendedName>
        <fullName evidence="4">DUF962-domain-containing protein</fullName>
    </recommendedName>
</protein>
<evidence type="ECO:0000313" key="2">
    <source>
        <dbReference type="EMBL" id="KAJ3183909.1"/>
    </source>
</evidence>
<feature type="transmembrane region" description="Helical" evidence="1">
    <location>
        <begin position="6"/>
        <end position="25"/>
    </location>
</feature>
<feature type="transmembrane region" description="Helical" evidence="1">
    <location>
        <begin position="124"/>
        <end position="145"/>
    </location>
</feature>
<dbReference type="GO" id="GO:0016020">
    <property type="term" value="C:membrane"/>
    <property type="evidence" value="ECO:0007669"/>
    <property type="project" value="GOC"/>
</dbReference>
<comment type="caution">
    <text evidence="2">The sequence shown here is derived from an EMBL/GenBank/DDBJ whole genome shotgun (WGS) entry which is preliminary data.</text>
</comment>
<dbReference type="PANTHER" id="PTHR28026:SF9">
    <property type="entry name" value="2-HYDROXY-PALMITIC ACID DIOXYGENASE MPO1"/>
    <property type="match status" value="1"/>
</dbReference>
<dbReference type="Proteomes" id="UP001212152">
    <property type="component" value="Unassembled WGS sequence"/>
</dbReference>
<name>A0AAD5XTA1_9FUNG</name>
<dbReference type="Pfam" id="PF06127">
    <property type="entry name" value="Mpo1-like"/>
    <property type="match status" value="1"/>
</dbReference>
<gene>
    <name evidence="2" type="ORF">HDU87_006027</name>
</gene>
<dbReference type="GO" id="GO:0046521">
    <property type="term" value="P:sphingoid catabolic process"/>
    <property type="evidence" value="ECO:0007669"/>
    <property type="project" value="TreeGrafter"/>
</dbReference>
<organism evidence="2 3">
    <name type="scientific">Geranomyces variabilis</name>
    <dbReference type="NCBI Taxonomy" id="109894"/>
    <lineage>
        <taxon>Eukaryota</taxon>
        <taxon>Fungi</taxon>
        <taxon>Fungi incertae sedis</taxon>
        <taxon>Chytridiomycota</taxon>
        <taxon>Chytridiomycota incertae sedis</taxon>
        <taxon>Chytridiomycetes</taxon>
        <taxon>Spizellomycetales</taxon>
        <taxon>Powellomycetaceae</taxon>
        <taxon>Geranomyces</taxon>
    </lineage>
</organism>